<reference evidence="2" key="1">
    <citation type="submission" date="2016-10" db="EMBL/GenBank/DDBJ databases">
        <authorList>
            <person name="Varghese N."/>
            <person name="Submissions S."/>
        </authorList>
    </citation>
    <scope>NUCLEOTIDE SEQUENCE [LARGE SCALE GENOMIC DNA]</scope>
    <source>
        <strain evidence="2">DSM 25329</strain>
    </source>
</reference>
<proteinExistence type="predicted"/>
<dbReference type="OrthoDB" id="8447461at2"/>
<dbReference type="AlphaFoldDB" id="A0A1G7G7A3"/>
<evidence type="ECO:0000313" key="1">
    <source>
        <dbReference type="EMBL" id="SDE84028.1"/>
    </source>
</evidence>
<dbReference type="STRING" id="659014.SAMN04487996_107152"/>
<accession>A0A1G7G7A3</accession>
<sequence length="238" mass="28261">MKKSPVVGQNVPINKPKLANIPDQHRWSFSFQYFQQIEFFGLGDLGGNWFVSLLEKLRDLSKMSIDSFIKDRVTTNRHRYHRINWEATNIPIQRKDVSWVDRRYLDNEDEYPFVQFQISKALGRVIGFWDETHQHFYIVLLDPKHNMQPSKDYEYKVDETSIEHCEFLSLLADIDRIKGIKCTDENCVCKAKLNELPTNLNRGRFVYFQLDDEYYDDFLEKTQSKSVKQIIELGLLSH</sequence>
<name>A0A1G7G7A3_9BACT</name>
<keyword evidence="2" id="KW-1185">Reference proteome</keyword>
<evidence type="ECO:0000313" key="2">
    <source>
        <dbReference type="Proteomes" id="UP000198748"/>
    </source>
</evidence>
<protein>
    <submittedName>
        <fullName evidence="1">Uncharacterized protein</fullName>
    </submittedName>
</protein>
<dbReference type="EMBL" id="FNAN01000007">
    <property type="protein sequence ID" value="SDE84028.1"/>
    <property type="molecule type" value="Genomic_DNA"/>
</dbReference>
<dbReference type="RefSeq" id="WP_090150248.1">
    <property type="nucleotide sequence ID" value="NZ_FNAN01000007.1"/>
</dbReference>
<gene>
    <name evidence="1" type="ORF">SAMN04487996_107152</name>
</gene>
<organism evidence="1 2">
    <name type="scientific">Dyadobacter soli</name>
    <dbReference type="NCBI Taxonomy" id="659014"/>
    <lineage>
        <taxon>Bacteria</taxon>
        <taxon>Pseudomonadati</taxon>
        <taxon>Bacteroidota</taxon>
        <taxon>Cytophagia</taxon>
        <taxon>Cytophagales</taxon>
        <taxon>Spirosomataceae</taxon>
        <taxon>Dyadobacter</taxon>
    </lineage>
</organism>
<dbReference type="Proteomes" id="UP000198748">
    <property type="component" value="Unassembled WGS sequence"/>
</dbReference>